<dbReference type="UniPathway" id="UPA00219"/>
<dbReference type="InterPro" id="IPR036318">
    <property type="entry name" value="FAD-bd_PCMH-like_sf"/>
</dbReference>
<evidence type="ECO:0000256" key="1">
    <source>
        <dbReference type="ARBA" id="ARBA00001974"/>
    </source>
</evidence>
<dbReference type="NCBIfam" id="TIGR00179">
    <property type="entry name" value="murB"/>
    <property type="match status" value="1"/>
</dbReference>
<dbReference type="AlphaFoldDB" id="A0A6J4K5J0"/>
<keyword evidence="9" id="KW-0521">NADP</keyword>
<evidence type="ECO:0000256" key="11">
    <source>
        <dbReference type="ARBA" id="ARBA00022984"/>
    </source>
</evidence>
<gene>
    <name evidence="18" type="ORF">AVDCRST_MAG11-466</name>
</gene>
<dbReference type="InterPro" id="IPR016169">
    <property type="entry name" value="FAD-bd_PCMH_sub2"/>
</dbReference>
<keyword evidence="12 18" id="KW-0560">Oxidoreductase</keyword>
<dbReference type="PROSITE" id="PS51387">
    <property type="entry name" value="FAD_PCMH"/>
    <property type="match status" value="1"/>
</dbReference>
<evidence type="ECO:0000256" key="14">
    <source>
        <dbReference type="ARBA" id="ARBA00023316"/>
    </source>
</evidence>
<keyword evidence="7" id="KW-0285">Flavoprotein</keyword>
<feature type="domain" description="FAD-binding PCMH-type" evidence="17">
    <location>
        <begin position="39"/>
        <end position="211"/>
    </location>
</feature>
<comment type="catalytic activity">
    <reaction evidence="15">
        <text>UDP-N-acetyl-alpha-D-muramate + NADP(+) = UDP-N-acetyl-3-O-(1-carboxyvinyl)-alpha-D-glucosamine + NADPH + H(+)</text>
        <dbReference type="Rhea" id="RHEA:12248"/>
        <dbReference type="ChEBI" id="CHEBI:15378"/>
        <dbReference type="ChEBI" id="CHEBI:57783"/>
        <dbReference type="ChEBI" id="CHEBI:58349"/>
        <dbReference type="ChEBI" id="CHEBI:68483"/>
        <dbReference type="ChEBI" id="CHEBI:70757"/>
        <dbReference type="EC" id="1.3.1.98"/>
    </reaction>
</comment>
<protein>
    <recommendedName>
        <fullName evidence="16">UDP-N-acetylmuramate dehydrogenase</fullName>
        <ecNumber evidence="16">1.3.1.98</ecNumber>
    </recommendedName>
</protein>
<dbReference type="PANTHER" id="PTHR21071:SF4">
    <property type="entry name" value="UDP-N-ACETYLENOLPYRUVOYLGLUCOSAMINE REDUCTASE"/>
    <property type="match status" value="1"/>
</dbReference>
<dbReference type="GO" id="GO:0008360">
    <property type="term" value="P:regulation of cell shape"/>
    <property type="evidence" value="ECO:0007669"/>
    <property type="project" value="UniProtKB-KW"/>
</dbReference>
<dbReference type="EMBL" id="CADCTU010000105">
    <property type="protein sequence ID" value="CAA9295751.1"/>
    <property type="molecule type" value="Genomic_DNA"/>
</dbReference>
<dbReference type="InterPro" id="IPR011601">
    <property type="entry name" value="MurB_C"/>
</dbReference>
<sequence length="287" mass="31816">MTAAPTLTTQPVYDALAARLDPRRLQRDEPLGQYTTFRIGGPADLLYTATSADDLAAAIAAARELEIPHFVLGLGANILVGDRGYRGLVIRNCARHFRFHDDGRLWVESGAVMQDLVLEAVERGWSGLEHFIGIPSTVGGAIWQNLHFLSPAPERERTMFIAEFFASCDILSQEGERKTVDADYVQFGYDDTVFHHRRDVVLAATFQLLPGDVDRMHRILHENLSWRGARHPWLQIHPSAGSIFKKIEGVGAGRLIDQCGLKGHRHGGAQISPIHANIMVNRNKATA</sequence>
<evidence type="ECO:0000256" key="16">
    <source>
        <dbReference type="NCBIfam" id="TIGR00179"/>
    </source>
</evidence>
<evidence type="ECO:0000256" key="7">
    <source>
        <dbReference type="ARBA" id="ARBA00022630"/>
    </source>
</evidence>
<evidence type="ECO:0000256" key="5">
    <source>
        <dbReference type="ARBA" id="ARBA00022490"/>
    </source>
</evidence>
<evidence type="ECO:0000256" key="12">
    <source>
        <dbReference type="ARBA" id="ARBA00023002"/>
    </source>
</evidence>
<dbReference type="Pfam" id="PF01565">
    <property type="entry name" value="FAD_binding_4"/>
    <property type="match status" value="1"/>
</dbReference>
<keyword evidence="8" id="KW-0274">FAD</keyword>
<dbReference type="InterPro" id="IPR003170">
    <property type="entry name" value="MurB"/>
</dbReference>
<dbReference type="Gene3D" id="3.30.465.10">
    <property type="match status" value="1"/>
</dbReference>
<evidence type="ECO:0000256" key="13">
    <source>
        <dbReference type="ARBA" id="ARBA00023306"/>
    </source>
</evidence>
<dbReference type="EC" id="1.3.1.98" evidence="16"/>
<evidence type="ECO:0000256" key="6">
    <source>
        <dbReference type="ARBA" id="ARBA00022618"/>
    </source>
</evidence>
<comment type="cofactor">
    <cofactor evidence="1">
        <name>FAD</name>
        <dbReference type="ChEBI" id="CHEBI:57692"/>
    </cofactor>
</comment>
<evidence type="ECO:0000256" key="3">
    <source>
        <dbReference type="ARBA" id="ARBA00004496"/>
    </source>
</evidence>
<evidence type="ECO:0000313" key="18">
    <source>
        <dbReference type="EMBL" id="CAA9295751.1"/>
    </source>
</evidence>
<evidence type="ECO:0000259" key="17">
    <source>
        <dbReference type="PROSITE" id="PS51387"/>
    </source>
</evidence>
<evidence type="ECO:0000256" key="15">
    <source>
        <dbReference type="ARBA" id="ARBA00048914"/>
    </source>
</evidence>
<dbReference type="InterPro" id="IPR006094">
    <property type="entry name" value="Oxid_FAD_bind_N"/>
</dbReference>
<evidence type="ECO:0000256" key="2">
    <source>
        <dbReference type="ARBA" id="ARBA00003921"/>
    </source>
</evidence>
<evidence type="ECO:0000256" key="9">
    <source>
        <dbReference type="ARBA" id="ARBA00022857"/>
    </source>
</evidence>
<dbReference type="GO" id="GO:0008762">
    <property type="term" value="F:UDP-N-acetylmuramate dehydrogenase activity"/>
    <property type="evidence" value="ECO:0007669"/>
    <property type="project" value="UniProtKB-UniRule"/>
</dbReference>
<dbReference type="InterPro" id="IPR036635">
    <property type="entry name" value="MurB_C_sf"/>
</dbReference>
<comment type="subcellular location">
    <subcellularLocation>
        <location evidence="3">Cytoplasm</location>
    </subcellularLocation>
</comment>
<name>A0A6J4K5J0_9BACT</name>
<keyword evidence="6" id="KW-0132">Cell division</keyword>
<keyword evidence="10" id="KW-0133">Cell shape</keyword>
<dbReference type="PANTHER" id="PTHR21071">
    <property type="entry name" value="UDP-N-ACETYLENOLPYRUVOYLGLUCOSAMINE REDUCTASE"/>
    <property type="match status" value="1"/>
</dbReference>
<dbReference type="GO" id="GO:0051301">
    <property type="term" value="P:cell division"/>
    <property type="evidence" value="ECO:0007669"/>
    <property type="project" value="UniProtKB-KW"/>
</dbReference>
<evidence type="ECO:0000256" key="10">
    <source>
        <dbReference type="ARBA" id="ARBA00022960"/>
    </source>
</evidence>
<dbReference type="GO" id="GO:0005829">
    <property type="term" value="C:cytosol"/>
    <property type="evidence" value="ECO:0007669"/>
    <property type="project" value="TreeGrafter"/>
</dbReference>
<dbReference type="GO" id="GO:0071555">
    <property type="term" value="P:cell wall organization"/>
    <property type="evidence" value="ECO:0007669"/>
    <property type="project" value="UniProtKB-KW"/>
</dbReference>
<accession>A0A6J4K5J0</accession>
<keyword evidence="5" id="KW-0963">Cytoplasm</keyword>
<organism evidence="18">
    <name type="scientific">uncultured Gemmatimonadaceae bacterium</name>
    <dbReference type="NCBI Taxonomy" id="246130"/>
    <lineage>
        <taxon>Bacteria</taxon>
        <taxon>Pseudomonadati</taxon>
        <taxon>Gemmatimonadota</taxon>
        <taxon>Gemmatimonadia</taxon>
        <taxon>Gemmatimonadales</taxon>
        <taxon>Gemmatimonadaceae</taxon>
        <taxon>environmental samples</taxon>
    </lineage>
</organism>
<dbReference type="SUPFAM" id="SSF56176">
    <property type="entry name" value="FAD-binding/transporter-associated domain-like"/>
    <property type="match status" value="1"/>
</dbReference>
<feature type="non-terminal residue" evidence="18">
    <location>
        <position position="287"/>
    </location>
</feature>
<evidence type="ECO:0000256" key="8">
    <source>
        <dbReference type="ARBA" id="ARBA00022827"/>
    </source>
</evidence>
<evidence type="ECO:0000256" key="4">
    <source>
        <dbReference type="ARBA" id="ARBA00004752"/>
    </source>
</evidence>
<comment type="function">
    <text evidence="2">Cell wall formation.</text>
</comment>
<reference evidence="18" key="1">
    <citation type="submission" date="2020-02" db="EMBL/GenBank/DDBJ databases">
        <authorList>
            <person name="Meier V. D."/>
        </authorList>
    </citation>
    <scope>NUCLEOTIDE SEQUENCE</scope>
    <source>
        <strain evidence="18">AVDCRST_MAG11</strain>
    </source>
</reference>
<keyword evidence="13" id="KW-0131">Cell cycle</keyword>
<dbReference type="Gene3D" id="3.90.78.10">
    <property type="entry name" value="UDP-N-acetylenolpyruvoylglucosamine reductase, C-terminal domain"/>
    <property type="match status" value="1"/>
</dbReference>
<proteinExistence type="inferred from homology"/>
<keyword evidence="14" id="KW-0961">Cell wall biogenesis/degradation</keyword>
<dbReference type="GO" id="GO:0071949">
    <property type="term" value="F:FAD binding"/>
    <property type="evidence" value="ECO:0007669"/>
    <property type="project" value="InterPro"/>
</dbReference>
<dbReference type="SUPFAM" id="SSF56194">
    <property type="entry name" value="Uridine diphospho-N-Acetylenolpyruvylglucosamine reductase, MurB, C-terminal domain"/>
    <property type="match status" value="1"/>
</dbReference>
<dbReference type="Gene3D" id="3.30.43.10">
    <property type="entry name" value="Uridine Diphospho-n-acetylenolpyruvylglucosamine Reductase, domain 2"/>
    <property type="match status" value="1"/>
</dbReference>
<keyword evidence="11" id="KW-0573">Peptidoglycan synthesis</keyword>
<dbReference type="Pfam" id="PF02873">
    <property type="entry name" value="MurB_C"/>
    <property type="match status" value="1"/>
</dbReference>
<dbReference type="InterPro" id="IPR016166">
    <property type="entry name" value="FAD-bd_PCMH"/>
</dbReference>
<comment type="pathway">
    <text evidence="4">Cell wall biogenesis; peptidoglycan biosynthesis.</text>
</comment>
<dbReference type="HAMAP" id="MF_00037">
    <property type="entry name" value="MurB"/>
    <property type="match status" value="1"/>
</dbReference>
<dbReference type="InterPro" id="IPR016167">
    <property type="entry name" value="FAD-bd_PCMH_sub1"/>
</dbReference>
<dbReference type="GO" id="GO:0009252">
    <property type="term" value="P:peptidoglycan biosynthetic process"/>
    <property type="evidence" value="ECO:0007669"/>
    <property type="project" value="UniProtKB-UniRule"/>
</dbReference>